<reference evidence="1 2" key="2">
    <citation type="journal article" date="2017" name="Nature">
        <title>The Apostasia genome and the evolution of orchids.</title>
        <authorList>
            <person name="Zhang G.Q."/>
            <person name="Liu K.W."/>
            <person name="Li Z."/>
            <person name="Lohaus R."/>
            <person name="Hsiao Y.Y."/>
            <person name="Niu S.C."/>
            <person name="Wang J.Y."/>
            <person name="Lin Y.C."/>
            <person name="Xu Q."/>
            <person name="Chen L.J."/>
            <person name="Yoshida K."/>
            <person name="Fujiwara S."/>
            <person name="Wang Z.W."/>
            <person name="Zhang Y.Q."/>
            <person name="Mitsuda N."/>
            <person name="Wang M."/>
            <person name="Liu G.H."/>
            <person name="Pecoraro L."/>
            <person name="Huang H.X."/>
            <person name="Xiao X.J."/>
            <person name="Lin M."/>
            <person name="Wu X.Y."/>
            <person name="Wu W.L."/>
            <person name="Chen Y.Y."/>
            <person name="Chang S.B."/>
            <person name="Sakamoto S."/>
            <person name="Ohme-Takagi M."/>
            <person name="Yagi M."/>
            <person name="Zeng S.J."/>
            <person name="Shen C.Y."/>
            <person name="Yeh C.M."/>
            <person name="Luo Y.B."/>
            <person name="Tsai W.C."/>
            <person name="Van de Peer Y."/>
            <person name="Liu Z.J."/>
        </authorList>
    </citation>
    <scope>NUCLEOTIDE SEQUENCE [LARGE SCALE GENOMIC DNA]</scope>
    <source>
        <tissue evidence="1">The whole plant</tissue>
    </source>
</reference>
<evidence type="ECO:0000313" key="1">
    <source>
        <dbReference type="EMBL" id="PKU73689.1"/>
    </source>
</evidence>
<dbReference type="Proteomes" id="UP000233837">
    <property type="component" value="Unassembled WGS sequence"/>
</dbReference>
<name>A0A2I0WDE6_9ASPA</name>
<gene>
    <name evidence="1" type="ORF">MA16_Dca013269</name>
</gene>
<organism evidence="1 2">
    <name type="scientific">Dendrobium catenatum</name>
    <dbReference type="NCBI Taxonomy" id="906689"/>
    <lineage>
        <taxon>Eukaryota</taxon>
        <taxon>Viridiplantae</taxon>
        <taxon>Streptophyta</taxon>
        <taxon>Embryophyta</taxon>
        <taxon>Tracheophyta</taxon>
        <taxon>Spermatophyta</taxon>
        <taxon>Magnoliopsida</taxon>
        <taxon>Liliopsida</taxon>
        <taxon>Asparagales</taxon>
        <taxon>Orchidaceae</taxon>
        <taxon>Epidendroideae</taxon>
        <taxon>Malaxideae</taxon>
        <taxon>Dendrobiinae</taxon>
        <taxon>Dendrobium</taxon>
    </lineage>
</organism>
<protein>
    <submittedName>
        <fullName evidence="1">Uncharacterized protein</fullName>
    </submittedName>
</protein>
<evidence type="ECO:0000313" key="2">
    <source>
        <dbReference type="Proteomes" id="UP000233837"/>
    </source>
</evidence>
<keyword evidence="2" id="KW-1185">Reference proteome</keyword>
<dbReference type="EMBL" id="KZ502729">
    <property type="protein sequence ID" value="PKU73689.1"/>
    <property type="molecule type" value="Genomic_DNA"/>
</dbReference>
<accession>A0A2I0WDE6</accession>
<dbReference type="AlphaFoldDB" id="A0A2I0WDE6"/>
<proteinExistence type="predicted"/>
<sequence length="49" mass="5438">MEEINVRSSGTEPFGFVIVNSKSTVMNNNCVFIVPNTKTERFSVSGLRT</sequence>
<reference evidence="1 2" key="1">
    <citation type="journal article" date="2016" name="Sci. Rep.">
        <title>The Dendrobium catenatum Lindl. genome sequence provides insights into polysaccharide synthase, floral development and adaptive evolution.</title>
        <authorList>
            <person name="Zhang G.Q."/>
            <person name="Xu Q."/>
            <person name="Bian C."/>
            <person name="Tsai W.C."/>
            <person name="Yeh C.M."/>
            <person name="Liu K.W."/>
            <person name="Yoshida K."/>
            <person name="Zhang L.S."/>
            <person name="Chang S.B."/>
            <person name="Chen F."/>
            <person name="Shi Y."/>
            <person name="Su Y.Y."/>
            <person name="Zhang Y.Q."/>
            <person name="Chen L.J."/>
            <person name="Yin Y."/>
            <person name="Lin M."/>
            <person name="Huang H."/>
            <person name="Deng H."/>
            <person name="Wang Z.W."/>
            <person name="Zhu S.L."/>
            <person name="Zhao X."/>
            <person name="Deng C."/>
            <person name="Niu S.C."/>
            <person name="Huang J."/>
            <person name="Wang M."/>
            <person name="Liu G.H."/>
            <person name="Yang H.J."/>
            <person name="Xiao X.J."/>
            <person name="Hsiao Y.Y."/>
            <person name="Wu W.L."/>
            <person name="Chen Y.Y."/>
            <person name="Mitsuda N."/>
            <person name="Ohme-Takagi M."/>
            <person name="Luo Y.B."/>
            <person name="Van de Peer Y."/>
            <person name="Liu Z.J."/>
        </authorList>
    </citation>
    <scope>NUCLEOTIDE SEQUENCE [LARGE SCALE GENOMIC DNA]</scope>
    <source>
        <tissue evidence="1">The whole plant</tissue>
    </source>
</reference>